<dbReference type="AlphaFoldDB" id="A0A0A9GEZ0"/>
<organism evidence="1">
    <name type="scientific">Arundo donax</name>
    <name type="common">Giant reed</name>
    <name type="synonym">Donax arundinaceus</name>
    <dbReference type="NCBI Taxonomy" id="35708"/>
    <lineage>
        <taxon>Eukaryota</taxon>
        <taxon>Viridiplantae</taxon>
        <taxon>Streptophyta</taxon>
        <taxon>Embryophyta</taxon>
        <taxon>Tracheophyta</taxon>
        <taxon>Spermatophyta</taxon>
        <taxon>Magnoliopsida</taxon>
        <taxon>Liliopsida</taxon>
        <taxon>Poales</taxon>
        <taxon>Poaceae</taxon>
        <taxon>PACMAD clade</taxon>
        <taxon>Arundinoideae</taxon>
        <taxon>Arundineae</taxon>
        <taxon>Arundo</taxon>
    </lineage>
</organism>
<dbReference type="EMBL" id="GBRH01178653">
    <property type="protein sequence ID" value="JAE19243.1"/>
    <property type="molecule type" value="Transcribed_RNA"/>
</dbReference>
<reference evidence="1" key="2">
    <citation type="journal article" date="2015" name="Data Brief">
        <title>Shoot transcriptome of the giant reed, Arundo donax.</title>
        <authorList>
            <person name="Barrero R.A."/>
            <person name="Guerrero F.D."/>
            <person name="Moolhuijzen P."/>
            <person name="Goolsby J.A."/>
            <person name="Tidwell J."/>
            <person name="Bellgard S.E."/>
            <person name="Bellgard M.I."/>
        </authorList>
    </citation>
    <scope>NUCLEOTIDE SEQUENCE</scope>
    <source>
        <tissue evidence="1">Shoot tissue taken approximately 20 cm above the soil surface</tissue>
    </source>
</reference>
<proteinExistence type="predicted"/>
<accession>A0A0A9GEZ0</accession>
<reference evidence="1" key="1">
    <citation type="submission" date="2014-09" db="EMBL/GenBank/DDBJ databases">
        <authorList>
            <person name="Magalhaes I.L.F."/>
            <person name="Oliveira U."/>
            <person name="Santos F.R."/>
            <person name="Vidigal T.H.D.A."/>
            <person name="Brescovit A.D."/>
            <person name="Santos A.J."/>
        </authorList>
    </citation>
    <scope>NUCLEOTIDE SEQUENCE</scope>
    <source>
        <tissue evidence="1">Shoot tissue taken approximately 20 cm above the soil surface</tissue>
    </source>
</reference>
<sequence>MFVVYNFRTHAHQKWTRQNCVITNRHFSQIYKIAEILKNLGFGLMNNTFCDLL</sequence>
<name>A0A0A9GEZ0_ARUDO</name>
<protein>
    <submittedName>
        <fullName evidence="1">Uncharacterized protein</fullName>
    </submittedName>
</protein>
<evidence type="ECO:0000313" key="1">
    <source>
        <dbReference type="EMBL" id="JAE19243.1"/>
    </source>
</evidence>